<evidence type="ECO:0000313" key="1">
    <source>
        <dbReference type="EMBL" id="KAG5834984.1"/>
    </source>
</evidence>
<accession>A0A9D3LST9</accession>
<dbReference type="AlphaFoldDB" id="A0A9D3LST9"/>
<organism evidence="1 2">
    <name type="scientific">Anguilla anguilla</name>
    <name type="common">European freshwater eel</name>
    <name type="synonym">Muraena anguilla</name>
    <dbReference type="NCBI Taxonomy" id="7936"/>
    <lineage>
        <taxon>Eukaryota</taxon>
        <taxon>Metazoa</taxon>
        <taxon>Chordata</taxon>
        <taxon>Craniata</taxon>
        <taxon>Vertebrata</taxon>
        <taxon>Euteleostomi</taxon>
        <taxon>Actinopterygii</taxon>
        <taxon>Neopterygii</taxon>
        <taxon>Teleostei</taxon>
        <taxon>Anguilliformes</taxon>
        <taxon>Anguillidae</taxon>
        <taxon>Anguilla</taxon>
    </lineage>
</organism>
<name>A0A9D3LST9_ANGAN</name>
<proteinExistence type="predicted"/>
<protein>
    <submittedName>
        <fullName evidence="1">Uncharacterized protein</fullName>
    </submittedName>
</protein>
<dbReference type="EMBL" id="JAFIRN010000015">
    <property type="protein sequence ID" value="KAG5834984.1"/>
    <property type="molecule type" value="Genomic_DNA"/>
</dbReference>
<comment type="caution">
    <text evidence="1">The sequence shown here is derived from an EMBL/GenBank/DDBJ whole genome shotgun (WGS) entry which is preliminary data.</text>
</comment>
<reference evidence="1" key="1">
    <citation type="submission" date="2021-01" db="EMBL/GenBank/DDBJ databases">
        <title>A chromosome-scale assembly of European eel, Anguilla anguilla.</title>
        <authorList>
            <person name="Henkel C."/>
            <person name="Jong-Raadsen S.A."/>
            <person name="Dufour S."/>
            <person name="Weltzien F.-A."/>
            <person name="Palstra A.P."/>
            <person name="Pelster B."/>
            <person name="Spaink H.P."/>
            <person name="Van Den Thillart G.E."/>
            <person name="Jansen H."/>
            <person name="Zahm M."/>
            <person name="Klopp C."/>
            <person name="Cedric C."/>
            <person name="Louis A."/>
            <person name="Berthelot C."/>
            <person name="Parey E."/>
            <person name="Roest Crollius H."/>
            <person name="Montfort J."/>
            <person name="Robinson-Rechavi M."/>
            <person name="Bucao C."/>
            <person name="Bouchez O."/>
            <person name="Gislard M."/>
            <person name="Lluch J."/>
            <person name="Milhes M."/>
            <person name="Lampietro C."/>
            <person name="Lopez Roques C."/>
            <person name="Donnadieu C."/>
            <person name="Braasch I."/>
            <person name="Desvignes T."/>
            <person name="Postlethwait J."/>
            <person name="Bobe J."/>
            <person name="Guiguen Y."/>
            <person name="Dirks R."/>
        </authorList>
    </citation>
    <scope>NUCLEOTIDE SEQUENCE</scope>
    <source>
        <strain evidence="1">Tag_6206</strain>
        <tissue evidence="1">Liver</tissue>
    </source>
</reference>
<sequence length="79" mass="8538">MVLSPDPQSFVLRSWDCCFGRPAPVPSEVRPALCPDGQLLSCATELDRKQHCGRDALHGPSGADVSKLYLSSHIGHYCG</sequence>
<dbReference type="Proteomes" id="UP001044222">
    <property type="component" value="Chromosome 15"/>
</dbReference>
<keyword evidence="2" id="KW-1185">Reference proteome</keyword>
<gene>
    <name evidence="1" type="ORF">ANANG_G00267310</name>
</gene>
<evidence type="ECO:0000313" key="2">
    <source>
        <dbReference type="Proteomes" id="UP001044222"/>
    </source>
</evidence>